<dbReference type="OrthoDB" id="7388088at2"/>
<sequence>MRRATWLAGAALVLTPALALAGSPESLLPPIFDNPTPTPAPRPSATARPAAPVPAAPLPGATPVIQQLPGDATDPNLLPTVVPKSLPSIAELEKMDSGELDELFGLKPKYDIPPGARRSLEQVGVLGAGEGGFAPGSLSAQPAALVRAALAGTKGPIVSRWGHILLRRALASRLDAPDDMDPVEFAALRATVLNRMGEGAVSRRLVQDVDSANYDEKLASAALDAYLQTGDLVGMCPVAELKGGLREDDEWLMVRAICDAFGGESRTAERDLGRMLSRGTAPRIDVLLAQRFAGAAGEGRRAVNIEWDGVDELTPWRLSLSRALGIEIPDSLLNGASSRLMRGNVLIPAVPLDQRAAAADRAGKDGILSSRAMIDLYSQIFADDDVTGDVKDRSNTLRTAYVAAAPADRVAAIEAVWGGGEDQYGRQVLTAYAAARLPVERDLMSDPSPFIASMLTAGLDRNAMRWGPLVNEGSQAWALLALAQPNRQGTVSSGALSEFIDNDKSIDQRKSRFLVAGLAGLGRIDSGDLSSEAGRLDLSLDRASKWSDAIDKAGEYRNPALVALLAGLGMQGSGWDKMTARHLFHIVRALDRAGLGAEARMIAAEAVARG</sequence>
<dbReference type="AlphaFoldDB" id="A0A6I4SVJ7"/>
<evidence type="ECO:0000256" key="2">
    <source>
        <dbReference type="SAM" id="SignalP"/>
    </source>
</evidence>
<evidence type="ECO:0000313" key="4">
    <source>
        <dbReference type="Proteomes" id="UP000433652"/>
    </source>
</evidence>
<dbReference type="EMBL" id="WTYM01000044">
    <property type="protein sequence ID" value="MXO60065.1"/>
    <property type="molecule type" value="Genomic_DNA"/>
</dbReference>
<protein>
    <recommendedName>
        <fullName evidence="5">Antifreeze protein</fullName>
    </recommendedName>
</protein>
<dbReference type="RefSeq" id="WP_159795226.1">
    <property type="nucleotide sequence ID" value="NZ_WTYM01000044.1"/>
</dbReference>
<organism evidence="3 4">
    <name type="scientific">Croceibacterium salegens</name>
    <dbReference type="NCBI Taxonomy" id="1737568"/>
    <lineage>
        <taxon>Bacteria</taxon>
        <taxon>Pseudomonadati</taxon>
        <taxon>Pseudomonadota</taxon>
        <taxon>Alphaproteobacteria</taxon>
        <taxon>Sphingomonadales</taxon>
        <taxon>Erythrobacteraceae</taxon>
        <taxon>Croceibacterium</taxon>
    </lineage>
</organism>
<feature type="signal peptide" evidence="2">
    <location>
        <begin position="1"/>
        <end position="21"/>
    </location>
</feature>
<evidence type="ECO:0000313" key="3">
    <source>
        <dbReference type="EMBL" id="MXO60065.1"/>
    </source>
</evidence>
<name>A0A6I4SVJ7_9SPHN</name>
<proteinExistence type="predicted"/>
<comment type="caution">
    <text evidence="3">The sequence shown here is derived from an EMBL/GenBank/DDBJ whole genome shotgun (WGS) entry which is preliminary data.</text>
</comment>
<gene>
    <name evidence="3" type="ORF">GRI89_10995</name>
</gene>
<feature type="chain" id="PRO_5026232130" description="Antifreeze protein" evidence="2">
    <location>
        <begin position="22"/>
        <end position="610"/>
    </location>
</feature>
<feature type="region of interest" description="Disordered" evidence="1">
    <location>
        <begin position="30"/>
        <end position="69"/>
    </location>
</feature>
<keyword evidence="4" id="KW-1185">Reference proteome</keyword>
<evidence type="ECO:0000256" key="1">
    <source>
        <dbReference type="SAM" id="MobiDB-lite"/>
    </source>
</evidence>
<evidence type="ECO:0008006" key="5">
    <source>
        <dbReference type="Google" id="ProtNLM"/>
    </source>
</evidence>
<dbReference type="Proteomes" id="UP000433652">
    <property type="component" value="Unassembled WGS sequence"/>
</dbReference>
<accession>A0A6I4SVJ7</accession>
<reference evidence="3 4" key="1">
    <citation type="submission" date="2019-12" db="EMBL/GenBank/DDBJ databases">
        <title>Genomic-based taxomic classification of the family Erythrobacteraceae.</title>
        <authorList>
            <person name="Xu L."/>
        </authorList>
    </citation>
    <scope>NUCLEOTIDE SEQUENCE [LARGE SCALE GENOMIC DNA]</scope>
    <source>
        <strain evidence="3 4">MCCC 1K01500</strain>
    </source>
</reference>
<keyword evidence="2" id="KW-0732">Signal</keyword>